<gene>
    <name evidence="9" type="ORF">GA0070560_13513</name>
</gene>
<dbReference type="GO" id="GO:0006825">
    <property type="term" value="P:copper ion transport"/>
    <property type="evidence" value="ECO:0007669"/>
    <property type="project" value="InterPro"/>
</dbReference>
<dbReference type="STRING" id="47864.GA0070560_13513"/>
<dbReference type="InterPro" id="IPR007348">
    <property type="entry name" value="CopC_dom"/>
</dbReference>
<dbReference type="OrthoDB" id="5242236at2"/>
<dbReference type="Pfam" id="PF04234">
    <property type="entry name" value="CopC"/>
    <property type="match status" value="1"/>
</dbReference>
<dbReference type="EMBL" id="FMDN01000035">
    <property type="protein sequence ID" value="SCG70553.1"/>
    <property type="molecule type" value="Genomic_DNA"/>
</dbReference>
<dbReference type="InterPro" id="IPR014756">
    <property type="entry name" value="Ig_E-set"/>
</dbReference>
<evidence type="ECO:0000256" key="1">
    <source>
        <dbReference type="ARBA" id="ARBA00004196"/>
    </source>
</evidence>
<dbReference type="AlphaFoldDB" id="A0A1C5JJ95"/>
<feature type="domain" description="CopC" evidence="8">
    <location>
        <begin position="32"/>
        <end position="125"/>
    </location>
</feature>
<keyword evidence="2" id="KW-0479">Metal-binding</keyword>
<dbReference type="SUPFAM" id="SSF81296">
    <property type="entry name" value="E set domains"/>
    <property type="match status" value="1"/>
</dbReference>
<accession>A0A1C5JJ95</accession>
<keyword evidence="6" id="KW-1133">Transmembrane helix</keyword>
<dbReference type="InterPro" id="IPR014755">
    <property type="entry name" value="Cu-Rt/internalin_Ig-like"/>
</dbReference>
<feature type="chain" id="PRO_5008719722" description="CopC domain-containing protein" evidence="7">
    <location>
        <begin position="32"/>
        <end position="196"/>
    </location>
</feature>
<reference evidence="10" key="1">
    <citation type="submission" date="2016-06" db="EMBL/GenBank/DDBJ databases">
        <authorList>
            <person name="Varghese N."/>
        </authorList>
    </citation>
    <scope>NUCLEOTIDE SEQUENCE [LARGE SCALE GENOMIC DNA]</scope>
    <source>
        <strain evidence="10">DSM 43171</strain>
    </source>
</reference>
<keyword evidence="6" id="KW-0472">Membrane</keyword>
<dbReference type="GO" id="GO:0042597">
    <property type="term" value="C:periplasmic space"/>
    <property type="evidence" value="ECO:0007669"/>
    <property type="project" value="InterPro"/>
</dbReference>
<dbReference type="InterPro" id="IPR032694">
    <property type="entry name" value="CopC/D"/>
</dbReference>
<dbReference type="GO" id="GO:0030313">
    <property type="term" value="C:cell envelope"/>
    <property type="evidence" value="ECO:0007669"/>
    <property type="project" value="UniProtKB-SubCell"/>
</dbReference>
<dbReference type="GO" id="GO:0005886">
    <property type="term" value="C:plasma membrane"/>
    <property type="evidence" value="ECO:0007669"/>
    <property type="project" value="TreeGrafter"/>
</dbReference>
<keyword evidence="6" id="KW-0812">Transmembrane</keyword>
<keyword evidence="4" id="KW-0186">Copper</keyword>
<dbReference type="Proteomes" id="UP000199408">
    <property type="component" value="Unassembled WGS sequence"/>
</dbReference>
<dbReference type="PANTHER" id="PTHR34820">
    <property type="entry name" value="INNER MEMBRANE PROTEIN YEBZ"/>
    <property type="match status" value="1"/>
</dbReference>
<evidence type="ECO:0000313" key="9">
    <source>
        <dbReference type="EMBL" id="SCG70553.1"/>
    </source>
</evidence>
<feature type="region of interest" description="Disordered" evidence="5">
    <location>
        <begin position="127"/>
        <end position="165"/>
    </location>
</feature>
<keyword evidence="3 7" id="KW-0732">Signal</keyword>
<dbReference type="GO" id="GO:0005507">
    <property type="term" value="F:copper ion binding"/>
    <property type="evidence" value="ECO:0007669"/>
    <property type="project" value="InterPro"/>
</dbReference>
<evidence type="ECO:0000259" key="8">
    <source>
        <dbReference type="Pfam" id="PF04234"/>
    </source>
</evidence>
<feature type="transmembrane region" description="Helical" evidence="6">
    <location>
        <begin position="169"/>
        <end position="189"/>
    </location>
</feature>
<dbReference type="Gene3D" id="2.60.40.1220">
    <property type="match status" value="1"/>
</dbReference>
<evidence type="ECO:0000256" key="6">
    <source>
        <dbReference type="SAM" id="Phobius"/>
    </source>
</evidence>
<comment type="subcellular location">
    <subcellularLocation>
        <location evidence="1">Cell envelope</location>
    </subcellularLocation>
</comment>
<dbReference type="PANTHER" id="PTHR34820:SF4">
    <property type="entry name" value="INNER MEMBRANE PROTEIN YEBZ"/>
    <property type="match status" value="1"/>
</dbReference>
<dbReference type="RefSeq" id="WP_091302776.1">
    <property type="nucleotide sequence ID" value="NZ_FMDN01000035.1"/>
</dbReference>
<sequence length="196" mass="19896">MPVPARRTAALVVTALTAVALLLVPASPAVAHNSLLTAAPAKDAVLTAPPDKITLKFLQKLNPAFTTITLSDANQRKVPTSDPVVTGTTGAVTVAQALPNGSYTVAYRVVSTDGHPVQGSYRFTVADPTADTPSPPAATPTAPPVQATPAALESSRATAVGTDGQSPPVGLTITGAALAALAVITAVLLRRRARRR</sequence>
<protein>
    <recommendedName>
        <fullName evidence="8">CopC domain-containing protein</fullName>
    </recommendedName>
</protein>
<evidence type="ECO:0000256" key="7">
    <source>
        <dbReference type="SAM" id="SignalP"/>
    </source>
</evidence>
<proteinExistence type="predicted"/>
<feature type="signal peptide" evidence="7">
    <location>
        <begin position="1"/>
        <end position="31"/>
    </location>
</feature>
<keyword evidence="10" id="KW-1185">Reference proteome</keyword>
<organism evidence="9 10">
    <name type="scientific">Micromonospora halophytica</name>
    <dbReference type="NCBI Taxonomy" id="47864"/>
    <lineage>
        <taxon>Bacteria</taxon>
        <taxon>Bacillati</taxon>
        <taxon>Actinomycetota</taxon>
        <taxon>Actinomycetes</taxon>
        <taxon>Micromonosporales</taxon>
        <taxon>Micromonosporaceae</taxon>
        <taxon>Micromonospora</taxon>
    </lineage>
</organism>
<evidence type="ECO:0000256" key="5">
    <source>
        <dbReference type="SAM" id="MobiDB-lite"/>
    </source>
</evidence>
<evidence type="ECO:0000256" key="4">
    <source>
        <dbReference type="ARBA" id="ARBA00023008"/>
    </source>
</evidence>
<feature type="compositionally biased region" description="Pro residues" evidence="5">
    <location>
        <begin position="133"/>
        <end position="143"/>
    </location>
</feature>
<evidence type="ECO:0000256" key="3">
    <source>
        <dbReference type="ARBA" id="ARBA00022729"/>
    </source>
</evidence>
<dbReference type="GO" id="GO:0046688">
    <property type="term" value="P:response to copper ion"/>
    <property type="evidence" value="ECO:0007669"/>
    <property type="project" value="InterPro"/>
</dbReference>
<name>A0A1C5JJ95_9ACTN</name>
<evidence type="ECO:0000256" key="2">
    <source>
        <dbReference type="ARBA" id="ARBA00022723"/>
    </source>
</evidence>
<evidence type="ECO:0000313" key="10">
    <source>
        <dbReference type="Proteomes" id="UP000199408"/>
    </source>
</evidence>